<dbReference type="Proteomes" id="UP001159042">
    <property type="component" value="Unassembled WGS sequence"/>
</dbReference>
<comment type="caution">
    <text evidence="2">The sequence shown here is derived from an EMBL/GenBank/DDBJ whole genome shotgun (WGS) entry which is preliminary data.</text>
</comment>
<dbReference type="EMBL" id="JANEYG010000003">
    <property type="protein sequence ID" value="KAJ8924444.1"/>
    <property type="molecule type" value="Genomic_DNA"/>
</dbReference>
<keyword evidence="3" id="KW-1185">Reference proteome</keyword>
<proteinExistence type="predicted"/>
<reference evidence="2 3" key="1">
    <citation type="journal article" date="2023" name="Insect Mol. Biol.">
        <title>Genome sequencing provides insights into the evolution of gene families encoding plant cell wall-degrading enzymes in longhorned beetles.</title>
        <authorList>
            <person name="Shin N.R."/>
            <person name="Okamura Y."/>
            <person name="Kirsch R."/>
            <person name="Pauchet Y."/>
        </authorList>
    </citation>
    <scope>NUCLEOTIDE SEQUENCE [LARGE SCALE GENOMIC DNA]</scope>
    <source>
        <strain evidence="2">EAD_L_NR</strain>
    </source>
</reference>
<keyword evidence="1" id="KW-1133">Transmembrane helix</keyword>
<evidence type="ECO:0000313" key="2">
    <source>
        <dbReference type="EMBL" id="KAJ8924444.1"/>
    </source>
</evidence>
<feature type="transmembrane region" description="Helical" evidence="1">
    <location>
        <begin position="20"/>
        <end position="40"/>
    </location>
</feature>
<evidence type="ECO:0000256" key="1">
    <source>
        <dbReference type="SAM" id="Phobius"/>
    </source>
</evidence>
<organism evidence="2 3">
    <name type="scientific">Exocentrus adspersus</name>
    <dbReference type="NCBI Taxonomy" id="1586481"/>
    <lineage>
        <taxon>Eukaryota</taxon>
        <taxon>Metazoa</taxon>
        <taxon>Ecdysozoa</taxon>
        <taxon>Arthropoda</taxon>
        <taxon>Hexapoda</taxon>
        <taxon>Insecta</taxon>
        <taxon>Pterygota</taxon>
        <taxon>Neoptera</taxon>
        <taxon>Endopterygota</taxon>
        <taxon>Coleoptera</taxon>
        <taxon>Polyphaga</taxon>
        <taxon>Cucujiformia</taxon>
        <taxon>Chrysomeloidea</taxon>
        <taxon>Cerambycidae</taxon>
        <taxon>Lamiinae</taxon>
        <taxon>Acanthocinini</taxon>
        <taxon>Exocentrus</taxon>
    </lineage>
</organism>
<keyword evidence="1" id="KW-0812">Transmembrane</keyword>
<sequence>MVDLGGGQDGPIEHGFSNSVFILPGIIFVSLSGRAGALFYETETLPKQHDLSSPKHLGKF</sequence>
<protein>
    <submittedName>
        <fullName evidence="2">Uncharacterized protein</fullName>
    </submittedName>
</protein>
<keyword evidence="1" id="KW-0472">Membrane</keyword>
<evidence type="ECO:0000313" key="3">
    <source>
        <dbReference type="Proteomes" id="UP001159042"/>
    </source>
</evidence>
<dbReference type="AlphaFoldDB" id="A0AAV8WCV5"/>
<name>A0AAV8WCV5_9CUCU</name>
<gene>
    <name evidence="2" type="ORF">NQ315_007241</name>
</gene>
<accession>A0AAV8WCV5</accession>